<dbReference type="Pfam" id="PF06782">
    <property type="entry name" value="UPF0236"/>
    <property type="match status" value="1"/>
</dbReference>
<protein>
    <submittedName>
        <fullName evidence="3">Uncharacterized protein</fullName>
    </submittedName>
</protein>
<accession>A0ABU6BDK9</accession>
<dbReference type="Proteomes" id="UP000029267">
    <property type="component" value="Unassembled WGS sequence"/>
</dbReference>
<evidence type="ECO:0000256" key="2">
    <source>
        <dbReference type="SAM" id="MobiDB-lite"/>
    </source>
</evidence>
<feature type="region of interest" description="Disordered" evidence="2">
    <location>
        <begin position="152"/>
        <end position="174"/>
    </location>
</feature>
<gene>
    <name evidence="3" type="ORF">EP10_000613</name>
</gene>
<reference evidence="3 4" key="1">
    <citation type="journal article" date="2014" name="Genome Announc.">
        <title>Draft Genome Sequence of Geobacillus icigianus Strain G1w1T Isolated from Hot Springs in the Valley of Geysers, Kamchatka (Russian Federation).</title>
        <authorList>
            <person name="Bryanskaya A.V."/>
            <person name="Rozanov A.S."/>
            <person name="Logacheva M.D."/>
            <person name="Kotenko A.V."/>
            <person name="Peltek S.E."/>
        </authorList>
    </citation>
    <scope>NUCLEOTIDE SEQUENCE [LARGE SCALE GENOMIC DNA]</scope>
    <source>
        <strain evidence="3 4">G1w1</strain>
    </source>
</reference>
<evidence type="ECO:0000256" key="1">
    <source>
        <dbReference type="ARBA" id="ARBA00006539"/>
    </source>
</evidence>
<evidence type="ECO:0000313" key="4">
    <source>
        <dbReference type="Proteomes" id="UP000029267"/>
    </source>
</evidence>
<organism evidence="3 4">
    <name type="scientific">Geobacillus icigianus</name>
    <dbReference type="NCBI Taxonomy" id="1430331"/>
    <lineage>
        <taxon>Bacteria</taxon>
        <taxon>Bacillati</taxon>
        <taxon>Bacillota</taxon>
        <taxon>Bacilli</taxon>
        <taxon>Bacillales</taxon>
        <taxon>Anoxybacillaceae</taxon>
        <taxon>Geobacillus</taxon>
    </lineage>
</organism>
<proteinExistence type="inferred from homology"/>
<evidence type="ECO:0000313" key="3">
    <source>
        <dbReference type="EMBL" id="MEB3749774.1"/>
    </source>
</evidence>
<comment type="caution">
    <text evidence="3">The sequence shown here is derived from an EMBL/GenBank/DDBJ whole genome shotgun (WGS) entry which is preliminary data.</text>
</comment>
<keyword evidence="4" id="KW-1185">Reference proteome</keyword>
<sequence length="197" mass="21487">MLRTRQNVFATLLASLLEEIDQQLAEARDKRRYQLKDKRPTTLQTLFGDVTFRWNYYYDRQAGAYTFLLDAELGFDGAQSIRPCLEETAVGLLGVFRKAGVLSVGSVPCGAGASSVSVRPPALAGGAEEAGEARRGGASRGAKQCHRYVRGRSQRRVVGRNDPPDRVDAGMHPGRSGVAVGASGWFMNVKNGYKNHI</sequence>
<dbReference type="EMBL" id="JPYA02000001">
    <property type="protein sequence ID" value="MEB3749774.1"/>
    <property type="molecule type" value="Genomic_DNA"/>
</dbReference>
<dbReference type="InterPro" id="IPR009620">
    <property type="entry name" value="UPF0236"/>
</dbReference>
<name>A0ABU6BDK9_9BACL</name>
<comment type="similarity">
    <text evidence="1">Belongs to the UPF0236 family.</text>
</comment>